<feature type="compositionally biased region" description="Low complexity" evidence="1">
    <location>
        <begin position="144"/>
        <end position="163"/>
    </location>
</feature>
<dbReference type="EMBL" id="HBEF01014298">
    <property type="protein sequence ID" value="CAD8336827.1"/>
    <property type="molecule type" value="Transcribed_RNA"/>
</dbReference>
<reference evidence="2" key="1">
    <citation type="submission" date="2021-01" db="EMBL/GenBank/DDBJ databases">
        <authorList>
            <person name="Corre E."/>
            <person name="Pelletier E."/>
            <person name="Niang G."/>
            <person name="Scheremetjew M."/>
            <person name="Finn R."/>
            <person name="Kale V."/>
            <person name="Holt S."/>
            <person name="Cochrane G."/>
            <person name="Meng A."/>
            <person name="Brown T."/>
            <person name="Cohen L."/>
        </authorList>
    </citation>
    <scope>NUCLEOTIDE SEQUENCE</scope>
    <source>
        <strain evidence="2">CCMP3328</strain>
    </source>
</reference>
<feature type="region of interest" description="Disordered" evidence="1">
    <location>
        <begin position="239"/>
        <end position="308"/>
    </location>
</feature>
<sequence>MRTRHSQMGSVIFEAFNNRGQIISQFIHSGKLPDVGSSGSNAMNNMNGNGNQGMSTGNNSMGAQQMQAQMANQQMNPQDQQHQQVLNGSFMGQGGNGGNNGMHPPQGMRQDNMDFYGNGNMGHGNNSNGNGNAQVPSSVGGGMPNNHGMNHGNGHQNGSSMGQMPMRASMAQRASIISFGGNGLRNMSFVSEAASFGRAMSGLSALSIDWENMEDFDVNLDHSSHINNDNPASDRFAADNHNNGGLPDTVGVTVTGGPAGNGADGTAGAPSSNMGGGMGGRGGRRSSIRRSFMGGNSGGQDAHVSFRV</sequence>
<feature type="region of interest" description="Disordered" evidence="1">
    <location>
        <begin position="94"/>
        <end position="163"/>
    </location>
</feature>
<name>A0A7R9WWC7_9STRA</name>
<protein>
    <submittedName>
        <fullName evidence="2">Uncharacterized protein</fullName>
    </submittedName>
</protein>
<proteinExistence type="predicted"/>
<evidence type="ECO:0000313" key="2">
    <source>
        <dbReference type="EMBL" id="CAD8336827.1"/>
    </source>
</evidence>
<evidence type="ECO:0000256" key="1">
    <source>
        <dbReference type="SAM" id="MobiDB-lite"/>
    </source>
</evidence>
<organism evidence="2">
    <name type="scientific">Craspedostauros australis</name>
    <dbReference type="NCBI Taxonomy" id="1486917"/>
    <lineage>
        <taxon>Eukaryota</taxon>
        <taxon>Sar</taxon>
        <taxon>Stramenopiles</taxon>
        <taxon>Ochrophyta</taxon>
        <taxon>Bacillariophyta</taxon>
        <taxon>Bacillariophyceae</taxon>
        <taxon>Bacillariophycidae</taxon>
        <taxon>Naviculales</taxon>
        <taxon>Naviculaceae</taxon>
        <taxon>Craspedostauros</taxon>
    </lineage>
</organism>
<accession>A0A7R9WWC7</accession>
<gene>
    <name evidence="2" type="ORF">CAUS1442_LOCUS8955</name>
</gene>
<dbReference type="AlphaFoldDB" id="A0A7R9WWC7"/>
<feature type="compositionally biased region" description="Low complexity" evidence="1">
    <location>
        <begin position="123"/>
        <end position="132"/>
    </location>
</feature>